<keyword evidence="5" id="KW-1185">Reference proteome</keyword>
<keyword evidence="1" id="KW-0175">Coiled coil</keyword>
<dbReference type="InterPro" id="IPR050570">
    <property type="entry name" value="Cell_wall_metabolism_enzyme"/>
</dbReference>
<dbReference type="InterPro" id="IPR016047">
    <property type="entry name" value="M23ase_b-sheet_dom"/>
</dbReference>
<feature type="compositionally biased region" description="Low complexity" evidence="2">
    <location>
        <begin position="334"/>
        <end position="348"/>
    </location>
</feature>
<evidence type="ECO:0000313" key="5">
    <source>
        <dbReference type="Proteomes" id="UP001455088"/>
    </source>
</evidence>
<name>A0ABU9JLR7_9GAMM</name>
<feature type="compositionally biased region" description="Basic and acidic residues" evidence="2">
    <location>
        <begin position="309"/>
        <end position="321"/>
    </location>
</feature>
<feature type="region of interest" description="Disordered" evidence="2">
    <location>
        <begin position="28"/>
        <end position="54"/>
    </location>
</feature>
<feature type="compositionally biased region" description="Basic and acidic residues" evidence="2">
    <location>
        <begin position="41"/>
        <end position="52"/>
    </location>
</feature>
<organism evidence="4 5">
    <name type="scientific">Stenotrophomonas bentonitica</name>
    <dbReference type="NCBI Taxonomy" id="1450134"/>
    <lineage>
        <taxon>Bacteria</taxon>
        <taxon>Pseudomonadati</taxon>
        <taxon>Pseudomonadota</taxon>
        <taxon>Gammaproteobacteria</taxon>
        <taxon>Lysobacterales</taxon>
        <taxon>Lysobacteraceae</taxon>
        <taxon>Stenotrophomonas</taxon>
    </lineage>
</organism>
<evidence type="ECO:0000313" key="4">
    <source>
        <dbReference type="EMBL" id="MEL3953434.1"/>
    </source>
</evidence>
<gene>
    <name evidence="4" type="ORF">AAE039_07655</name>
</gene>
<dbReference type="CDD" id="cd12797">
    <property type="entry name" value="M23_peptidase"/>
    <property type="match status" value="1"/>
</dbReference>
<sequence>MGTSMVERGWQAACRNVTMHRCNPHLPEVTGKPLRHNAFSSRRDNNPTDGRGRTQWLSPALRALALAVAVLGASPLAAQSSKEAERKLQKLRSELKGVAQERRTLEGQRGQASRQLREADEKVARTGRVLAQTETALQRETRAMNELQAKRDALQAGLEQQRTELASLLRAAYRIGNNAPLKLLLSQDRVADANRSLAYHRYLQRERAQRIQSLTADLTELQRVETEIVERRKALEGTRQQQKQQVATLADDRRERAATVATLDERYKDRSEREKALGQDAKALETLLANLRAAAARAEAERRAAARRAAAEKAAAEKADRAAAASGTRPPPRATKTPPAVASAPAPKVGGLGWPLSGNLLARYGGKLPDGRTSSGVLIGAPAGSTITAVADGTVVFSDWMTGYGMILIVDHGNGYMSLYAHNDTLLRDAGATVKKGEAVAKVGNSGGQGVTALYFELRRNGQPVDPGSWLQRR</sequence>
<comment type="caution">
    <text evidence="4">The sequence shown here is derived from an EMBL/GenBank/DDBJ whole genome shotgun (WGS) entry which is preliminary data.</text>
</comment>
<dbReference type="EMBL" id="JBBYHY010000004">
    <property type="protein sequence ID" value="MEL3953434.1"/>
    <property type="molecule type" value="Genomic_DNA"/>
</dbReference>
<feature type="region of interest" description="Disordered" evidence="2">
    <location>
        <begin position="99"/>
        <end position="120"/>
    </location>
</feature>
<protein>
    <submittedName>
        <fullName evidence="4">Peptidoglycan DD-metalloendopeptidase family protein</fullName>
    </submittedName>
</protein>
<proteinExistence type="predicted"/>
<dbReference type="Gene3D" id="6.10.250.3150">
    <property type="match status" value="1"/>
</dbReference>
<feature type="region of interest" description="Disordered" evidence="2">
    <location>
        <begin position="309"/>
        <end position="348"/>
    </location>
</feature>
<dbReference type="Proteomes" id="UP001455088">
    <property type="component" value="Unassembled WGS sequence"/>
</dbReference>
<feature type="domain" description="M23ase beta-sheet core" evidence="3">
    <location>
        <begin position="374"/>
        <end position="467"/>
    </location>
</feature>
<accession>A0ABU9JLR7</accession>
<dbReference type="PANTHER" id="PTHR21666:SF270">
    <property type="entry name" value="MUREIN HYDROLASE ACTIVATOR ENVC"/>
    <property type="match status" value="1"/>
</dbReference>
<dbReference type="InterPro" id="IPR011055">
    <property type="entry name" value="Dup_hybrid_motif"/>
</dbReference>
<dbReference type="Gene3D" id="2.70.70.10">
    <property type="entry name" value="Glucose Permease (Domain IIA)"/>
    <property type="match status" value="1"/>
</dbReference>
<evidence type="ECO:0000256" key="1">
    <source>
        <dbReference type="SAM" id="Coils"/>
    </source>
</evidence>
<dbReference type="SUPFAM" id="SSF51261">
    <property type="entry name" value="Duplicated hybrid motif"/>
    <property type="match status" value="1"/>
</dbReference>
<evidence type="ECO:0000256" key="2">
    <source>
        <dbReference type="SAM" id="MobiDB-lite"/>
    </source>
</evidence>
<feature type="coiled-coil region" evidence="1">
    <location>
        <begin position="221"/>
        <end position="252"/>
    </location>
</feature>
<dbReference type="Pfam" id="PF01551">
    <property type="entry name" value="Peptidase_M23"/>
    <property type="match status" value="1"/>
</dbReference>
<reference evidence="4 5" key="1">
    <citation type="submission" date="2024-04" db="EMBL/GenBank/DDBJ databases">
        <title>Bacterial endophytes with biocontrol capabilities against important plant pathogens.</title>
        <authorList>
            <person name="Alayande K.A."/>
        </authorList>
    </citation>
    <scope>NUCLEOTIDE SEQUENCE [LARGE SCALE GENOMIC DNA]</scope>
    <source>
        <strain evidence="4 5">KV22</strain>
    </source>
</reference>
<dbReference type="PANTHER" id="PTHR21666">
    <property type="entry name" value="PEPTIDASE-RELATED"/>
    <property type="match status" value="1"/>
</dbReference>
<evidence type="ECO:0000259" key="3">
    <source>
        <dbReference type="Pfam" id="PF01551"/>
    </source>
</evidence>